<accession>A0ACC2L265</accession>
<dbReference type="EMBL" id="CM056814">
    <property type="protein sequence ID" value="KAJ8627457.1"/>
    <property type="molecule type" value="Genomic_DNA"/>
</dbReference>
<name>A0ACC2L265_PERAE</name>
<reference evidence="1 2" key="1">
    <citation type="journal article" date="2022" name="Hortic Res">
        <title>A haplotype resolved chromosomal level avocado genome allows analysis of novel avocado genes.</title>
        <authorList>
            <person name="Nath O."/>
            <person name="Fletcher S.J."/>
            <person name="Hayward A."/>
            <person name="Shaw L.M."/>
            <person name="Masouleh A.K."/>
            <person name="Furtado A."/>
            <person name="Henry R.J."/>
            <person name="Mitter N."/>
        </authorList>
    </citation>
    <scope>NUCLEOTIDE SEQUENCE [LARGE SCALE GENOMIC DNA]</scope>
    <source>
        <strain evidence="2">cv. Hass</strain>
    </source>
</reference>
<evidence type="ECO:0000313" key="1">
    <source>
        <dbReference type="EMBL" id="KAJ8627457.1"/>
    </source>
</evidence>
<protein>
    <submittedName>
        <fullName evidence="1">Uncharacterized protein</fullName>
    </submittedName>
</protein>
<dbReference type="Proteomes" id="UP001234297">
    <property type="component" value="Chromosome 6"/>
</dbReference>
<comment type="caution">
    <text evidence="1">The sequence shown here is derived from an EMBL/GenBank/DDBJ whole genome shotgun (WGS) entry which is preliminary data.</text>
</comment>
<keyword evidence="2" id="KW-1185">Reference proteome</keyword>
<sequence>MSEGRGTDQAGLGTSNSVVRLVGARWAEGLISAEEMDEFKWGKMSDFSWVQVQVVQVGAGSGGAEGSCKCKCRWVLVQVVGGSWEMEMKKWPAAEEELAGRTECRRECKWLLAAGYLQVGWPAAAVAAGKEGNNGR</sequence>
<evidence type="ECO:0000313" key="2">
    <source>
        <dbReference type="Proteomes" id="UP001234297"/>
    </source>
</evidence>
<gene>
    <name evidence="1" type="ORF">MRB53_020764</name>
</gene>
<proteinExistence type="predicted"/>
<organism evidence="1 2">
    <name type="scientific">Persea americana</name>
    <name type="common">Avocado</name>
    <dbReference type="NCBI Taxonomy" id="3435"/>
    <lineage>
        <taxon>Eukaryota</taxon>
        <taxon>Viridiplantae</taxon>
        <taxon>Streptophyta</taxon>
        <taxon>Embryophyta</taxon>
        <taxon>Tracheophyta</taxon>
        <taxon>Spermatophyta</taxon>
        <taxon>Magnoliopsida</taxon>
        <taxon>Magnoliidae</taxon>
        <taxon>Laurales</taxon>
        <taxon>Lauraceae</taxon>
        <taxon>Persea</taxon>
    </lineage>
</organism>